<dbReference type="PANTHER" id="PTHR34996">
    <property type="entry name" value="OS06G0327400 PROTEIN"/>
    <property type="match status" value="1"/>
</dbReference>
<keyword evidence="2" id="KW-1185">Reference proteome</keyword>
<dbReference type="Proteomes" id="UP000811609">
    <property type="component" value="Chromosome 7"/>
</dbReference>
<sequence>MCNMAYNNLGNGRRSCHGNRGFRLNTKRFSVQRFRARRNSININNSGVGSNSTMSLVLKVPNMGRADCRLRSFGRSNSFYAEAIADCLEFIKR</sequence>
<proteinExistence type="predicted"/>
<evidence type="ECO:0000313" key="1">
    <source>
        <dbReference type="EMBL" id="KAG6646292.1"/>
    </source>
</evidence>
<name>A0A8T1PZY9_CARIL</name>
<organism evidence="1 2">
    <name type="scientific">Carya illinoinensis</name>
    <name type="common">Pecan</name>
    <dbReference type="NCBI Taxonomy" id="32201"/>
    <lineage>
        <taxon>Eukaryota</taxon>
        <taxon>Viridiplantae</taxon>
        <taxon>Streptophyta</taxon>
        <taxon>Embryophyta</taxon>
        <taxon>Tracheophyta</taxon>
        <taxon>Spermatophyta</taxon>
        <taxon>Magnoliopsida</taxon>
        <taxon>eudicotyledons</taxon>
        <taxon>Gunneridae</taxon>
        <taxon>Pentapetalae</taxon>
        <taxon>rosids</taxon>
        <taxon>fabids</taxon>
        <taxon>Fagales</taxon>
        <taxon>Juglandaceae</taxon>
        <taxon>Carya</taxon>
    </lineage>
</organism>
<protein>
    <submittedName>
        <fullName evidence="1">Uncharacterized protein</fullName>
    </submittedName>
</protein>
<comment type="caution">
    <text evidence="1">The sequence shown here is derived from an EMBL/GenBank/DDBJ whole genome shotgun (WGS) entry which is preliminary data.</text>
</comment>
<dbReference type="PANTHER" id="PTHR34996:SF3">
    <property type="entry name" value="OS06G0327400 PROTEIN"/>
    <property type="match status" value="1"/>
</dbReference>
<dbReference type="EMBL" id="CM031815">
    <property type="protein sequence ID" value="KAG6646292.1"/>
    <property type="molecule type" value="Genomic_DNA"/>
</dbReference>
<dbReference type="AlphaFoldDB" id="A0A8T1PZY9"/>
<evidence type="ECO:0000313" key="2">
    <source>
        <dbReference type="Proteomes" id="UP000811609"/>
    </source>
</evidence>
<reference evidence="1" key="1">
    <citation type="submission" date="2020-12" db="EMBL/GenBank/DDBJ databases">
        <title>WGS assembly of Carya illinoinensis cv. Pawnee.</title>
        <authorList>
            <person name="Platts A."/>
            <person name="Shu S."/>
            <person name="Wright S."/>
            <person name="Barry K."/>
            <person name="Edger P."/>
            <person name="Pires J.C."/>
            <person name="Schmutz J."/>
        </authorList>
    </citation>
    <scope>NUCLEOTIDE SEQUENCE</scope>
    <source>
        <tissue evidence="1">Leaf</tissue>
    </source>
</reference>
<gene>
    <name evidence="1" type="ORF">CIPAW_07G000500</name>
</gene>
<accession>A0A8T1PZY9</accession>